<reference evidence="1 2" key="1">
    <citation type="submission" date="2018-06" db="EMBL/GenBank/DDBJ databases">
        <title>Genomic Encyclopedia of Type Strains, Phase III (KMG-III): the genomes of soil and plant-associated and newly described type strains.</title>
        <authorList>
            <person name="Whitman W."/>
        </authorList>
    </citation>
    <scope>NUCLEOTIDE SEQUENCE [LARGE SCALE GENOMIC DNA]</scope>
    <source>
        <strain evidence="1 2">CECT 7730</strain>
    </source>
</reference>
<gene>
    <name evidence="1" type="ORF">DFP75_10413</name>
</gene>
<dbReference type="RefSeq" id="WP_110575149.1">
    <property type="nucleotide sequence ID" value="NZ_QKLW01000004.1"/>
</dbReference>
<keyword evidence="2" id="KW-1185">Reference proteome</keyword>
<evidence type="ECO:0000313" key="2">
    <source>
        <dbReference type="Proteomes" id="UP000247551"/>
    </source>
</evidence>
<dbReference type="EMBL" id="QKLW01000004">
    <property type="protein sequence ID" value="PYF81556.1"/>
    <property type="molecule type" value="Genomic_DNA"/>
</dbReference>
<accession>A0A318UYB4</accession>
<dbReference type="AlphaFoldDB" id="A0A318UYB4"/>
<proteinExistence type="predicted"/>
<organism evidence="1 2">
    <name type="scientific">Marinomonas alcarazii</name>
    <dbReference type="NCBI Taxonomy" id="491949"/>
    <lineage>
        <taxon>Bacteria</taxon>
        <taxon>Pseudomonadati</taxon>
        <taxon>Pseudomonadota</taxon>
        <taxon>Gammaproteobacteria</taxon>
        <taxon>Oceanospirillales</taxon>
        <taxon>Oceanospirillaceae</taxon>
        <taxon>Marinomonas</taxon>
    </lineage>
</organism>
<evidence type="ECO:0000313" key="1">
    <source>
        <dbReference type="EMBL" id="PYF81556.1"/>
    </source>
</evidence>
<dbReference type="Proteomes" id="UP000247551">
    <property type="component" value="Unassembled WGS sequence"/>
</dbReference>
<name>A0A318UYB4_9GAMM</name>
<sequence length="91" mass="10406">MSKKSVSRAITVRFSASDYNRIVNDAEQKNESVAEHIRTIISANDEQLSLDQRFVNLERRITNRMFSIVCAVANISDHEREIARQRLNGGN</sequence>
<protein>
    <submittedName>
        <fullName evidence="1">Uncharacterized protein</fullName>
    </submittedName>
</protein>
<comment type="caution">
    <text evidence="1">The sequence shown here is derived from an EMBL/GenBank/DDBJ whole genome shotgun (WGS) entry which is preliminary data.</text>
</comment>